<dbReference type="AlphaFoldDB" id="A0AAN9KBZ3"/>
<name>A0AAN9KBZ3_CANGL</name>
<organism evidence="1 2">
    <name type="scientific">Canavalia gladiata</name>
    <name type="common">Sword bean</name>
    <name type="synonym">Dolichos gladiatus</name>
    <dbReference type="NCBI Taxonomy" id="3824"/>
    <lineage>
        <taxon>Eukaryota</taxon>
        <taxon>Viridiplantae</taxon>
        <taxon>Streptophyta</taxon>
        <taxon>Embryophyta</taxon>
        <taxon>Tracheophyta</taxon>
        <taxon>Spermatophyta</taxon>
        <taxon>Magnoliopsida</taxon>
        <taxon>eudicotyledons</taxon>
        <taxon>Gunneridae</taxon>
        <taxon>Pentapetalae</taxon>
        <taxon>rosids</taxon>
        <taxon>fabids</taxon>
        <taxon>Fabales</taxon>
        <taxon>Fabaceae</taxon>
        <taxon>Papilionoideae</taxon>
        <taxon>50 kb inversion clade</taxon>
        <taxon>NPAAA clade</taxon>
        <taxon>indigoferoid/millettioid clade</taxon>
        <taxon>Phaseoleae</taxon>
        <taxon>Canavalia</taxon>
    </lineage>
</organism>
<keyword evidence="2" id="KW-1185">Reference proteome</keyword>
<dbReference type="EMBL" id="JAYMYQ010000009">
    <property type="protein sequence ID" value="KAK7312999.1"/>
    <property type="molecule type" value="Genomic_DNA"/>
</dbReference>
<accession>A0AAN9KBZ3</accession>
<dbReference type="Proteomes" id="UP001367508">
    <property type="component" value="Unassembled WGS sequence"/>
</dbReference>
<gene>
    <name evidence="1" type="ORF">VNO77_37314</name>
</gene>
<sequence>MEISVTFEVTSASTAERMGTEVQLSSTLAKHKPKKIHANAKNAEVMSKLLSSSQSCPALTHGHVDDVTRPGSSVYEWGGIAEGLVEEHVPAHTRIWYGCLGHQILIEDLAQRLTLGTAYDPRLWVRFSEVNARFNLPAYGPTLYHGIVVGRLGSFADL</sequence>
<protein>
    <submittedName>
        <fullName evidence="1">Uncharacterized protein</fullName>
    </submittedName>
</protein>
<proteinExistence type="predicted"/>
<comment type="caution">
    <text evidence="1">The sequence shown here is derived from an EMBL/GenBank/DDBJ whole genome shotgun (WGS) entry which is preliminary data.</text>
</comment>
<evidence type="ECO:0000313" key="1">
    <source>
        <dbReference type="EMBL" id="KAK7312999.1"/>
    </source>
</evidence>
<reference evidence="1 2" key="1">
    <citation type="submission" date="2024-01" db="EMBL/GenBank/DDBJ databases">
        <title>The genomes of 5 underutilized Papilionoideae crops provide insights into root nodulation and disease resistanc.</title>
        <authorList>
            <person name="Jiang F."/>
        </authorList>
    </citation>
    <scope>NUCLEOTIDE SEQUENCE [LARGE SCALE GENOMIC DNA]</scope>
    <source>
        <strain evidence="1">LVBAO_FW01</strain>
        <tissue evidence="1">Leaves</tissue>
    </source>
</reference>
<evidence type="ECO:0000313" key="2">
    <source>
        <dbReference type="Proteomes" id="UP001367508"/>
    </source>
</evidence>